<reference evidence="3" key="2">
    <citation type="journal article" date="2022" name="Microb. Genom.">
        <title>A chromosome-scale genome assembly of the tomato pathogen Cladosporium fulvum reveals a compartmentalized genome architecture and the presence of a dispensable chromosome.</title>
        <authorList>
            <person name="Zaccaron A.Z."/>
            <person name="Chen L.H."/>
            <person name="Samaras A."/>
            <person name="Stergiopoulos I."/>
        </authorList>
    </citation>
    <scope>NUCLEOTIDE SEQUENCE</scope>
    <source>
        <strain evidence="3">Race5_Kim</strain>
    </source>
</reference>
<keyword evidence="2" id="KW-0732">Signal</keyword>
<dbReference type="RefSeq" id="XP_047764854.1">
    <property type="nucleotide sequence ID" value="XM_047909325.1"/>
</dbReference>
<feature type="signal peptide" evidence="2">
    <location>
        <begin position="1"/>
        <end position="23"/>
    </location>
</feature>
<dbReference type="PANTHER" id="PTHR37576">
    <property type="entry name" value="DEFECT AT LOW TEMPERATURE PROTEIN 1"/>
    <property type="match status" value="1"/>
</dbReference>
<sequence length="445" mass="47917">MSGRHFNFIAFAALFVTITPVNGPLLQRSSTVGVKSIGSRATLQLPITRRVWAPTGFTSGEYCRRDILKIDALVSTRWLTGQAYYRSGPIVISGTGCPGDATCPGRLTGVGLTVNCSSASADFSVEKTDGTSSIRWESVNGTDVFYSKVSWNAASPGNLSLSIQYKATPDINGQLVVINCTLQTATVQYPVNIDGNSSRIALTPGTSVFDDVLLSMNPPPEAMYGLDSEIGGYALVLSIRFNAWTYLRWVGAAGYELRSQGPLGPQFASMEDVDDFFEGVSNVKFNDPTPYLLHQAHELLFRTALVQGNGTSMELVQGASQIRTAGVYVSHYEFLGIAVAISLVAVSIVIAAYAGYCHLGREVSMSPIEIAKAFNAPLLPHEPSNANADELTKSAGGTPVRYGLLSEKGFGQNTEYRAIIQRVAIDPDDSWFEIADPSAVRSLRR</sequence>
<feature type="chain" id="PRO_5040295771" description="Transmembrane protein" evidence="2">
    <location>
        <begin position="24"/>
        <end position="445"/>
    </location>
</feature>
<feature type="transmembrane region" description="Helical" evidence="1">
    <location>
        <begin position="334"/>
        <end position="356"/>
    </location>
</feature>
<reference evidence="3" key="1">
    <citation type="submission" date="2021-12" db="EMBL/GenBank/DDBJ databases">
        <authorList>
            <person name="Zaccaron A."/>
            <person name="Stergiopoulos I."/>
        </authorList>
    </citation>
    <scope>NUCLEOTIDE SEQUENCE</scope>
    <source>
        <strain evidence="3">Race5_Kim</strain>
    </source>
</reference>
<organism evidence="3 4">
    <name type="scientific">Passalora fulva</name>
    <name type="common">Tomato leaf mold</name>
    <name type="synonym">Cladosporium fulvum</name>
    <dbReference type="NCBI Taxonomy" id="5499"/>
    <lineage>
        <taxon>Eukaryota</taxon>
        <taxon>Fungi</taxon>
        <taxon>Dikarya</taxon>
        <taxon>Ascomycota</taxon>
        <taxon>Pezizomycotina</taxon>
        <taxon>Dothideomycetes</taxon>
        <taxon>Dothideomycetidae</taxon>
        <taxon>Mycosphaerellales</taxon>
        <taxon>Mycosphaerellaceae</taxon>
        <taxon>Fulvia</taxon>
    </lineage>
</organism>
<protein>
    <recommendedName>
        <fullName evidence="5">Transmembrane protein</fullName>
    </recommendedName>
</protein>
<proteinExistence type="predicted"/>
<evidence type="ECO:0000256" key="2">
    <source>
        <dbReference type="SAM" id="SignalP"/>
    </source>
</evidence>
<keyword evidence="1" id="KW-0812">Transmembrane</keyword>
<evidence type="ECO:0000256" key="1">
    <source>
        <dbReference type="SAM" id="Phobius"/>
    </source>
</evidence>
<evidence type="ECO:0000313" key="4">
    <source>
        <dbReference type="Proteomes" id="UP000756132"/>
    </source>
</evidence>
<dbReference type="OrthoDB" id="5357734at2759"/>
<gene>
    <name evidence="3" type="ORF">CLAFUR5_10177</name>
</gene>
<dbReference type="AlphaFoldDB" id="A0A9Q8PDJ5"/>
<accession>A0A9Q8PDJ5</accession>
<keyword evidence="4" id="KW-1185">Reference proteome</keyword>
<evidence type="ECO:0008006" key="5">
    <source>
        <dbReference type="Google" id="ProtNLM"/>
    </source>
</evidence>
<dbReference type="EMBL" id="CP090169">
    <property type="protein sequence ID" value="UJO20488.1"/>
    <property type="molecule type" value="Genomic_DNA"/>
</dbReference>
<dbReference type="Proteomes" id="UP000756132">
    <property type="component" value="Chromosome 7"/>
</dbReference>
<dbReference type="GeneID" id="71990055"/>
<keyword evidence="1" id="KW-1133">Transmembrane helix</keyword>
<evidence type="ECO:0000313" key="3">
    <source>
        <dbReference type="EMBL" id="UJO20488.1"/>
    </source>
</evidence>
<name>A0A9Q8PDJ5_PASFU</name>
<dbReference type="KEGG" id="ffu:CLAFUR5_10177"/>
<dbReference type="PANTHER" id="PTHR37576:SF2">
    <property type="entry name" value="DEFECT AT LOW TEMPERATURE PROTEIN 1"/>
    <property type="match status" value="1"/>
</dbReference>
<keyword evidence="1" id="KW-0472">Membrane</keyword>